<dbReference type="Pfam" id="PF00535">
    <property type="entry name" value="Glycos_transf_2"/>
    <property type="match status" value="1"/>
</dbReference>
<evidence type="ECO:0000313" key="7">
    <source>
        <dbReference type="Proteomes" id="UP000823910"/>
    </source>
</evidence>
<dbReference type="InterPro" id="IPR029044">
    <property type="entry name" value="Nucleotide-diphossugar_trans"/>
</dbReference>
<gene>
    <name evidence="6" type="ORF">H9704_11915</name>
</gene>
<dbReference type="AlphaFoldDB" id="A0A9D2N0M5"/>
<dbReference type="EMBL" id="DWWT01000063">
    <property type="protein sequence ID" value="HJC06839.1"/>
    <property type="molecule type" value="Genomic_DNA"/>
</dbReference>
<dbReference type="CDD" id="cd04186">
    <property type="entry name" value="GT_2_like_c"/>
    <property type="match status" value="1"/>
</dbReference>
<dbReference type="PANTHER" id="PTHR43179">
    <property type="entry name" value="RHAMNOSYLTRANSFERASE WBBL"/>
    <property type="match status" value="1"/>
</dbReference>
<dbReference type="GO" id="GO:0016757">
    <property type="term" value="F:glycosyltransferase activity"/>
    <property type="evidence" value="ECO:0007669"/>
    <property type="project" value="UniProtKB-KW"/>
</dbReference>
<dbReference type="Proteomes" id="UP000823910">
    <property type="component" value="Unassembled WGS sequence"/>
</dbReference>
<keyword evidence="3" id="KW-0328">Glycosyltransferase</keyword>
<dbReference type="PANTHER" id="PTHR43179:SF12">
    <property type="entry name" value="GALACTOFURANOSYLTRANSFERASE GLFT2"/>
    <property type="match status" value="1"/>
</dbReference>
<protein>
    <submittedName>
        <fullName evidence="6">Glycosyltransferase family 2 protein</fullName>
    </submittedName>
</protein>
<evidence type="ECO:0000259" key="5">
    <source>
        <dbReference type="Pfam" id="PF00535"/>
    </source>
</evidence>
<reference evidence="6" key="1">
    <citation type="journal article" date="2021" name="PeerJ">
        <title>Extensive microbial diversity within the chicken gut microbiome revealed by metagenomics and culture.</title>
        <authorList>
            <person name="Gilroy R."/>
            <person name="Ravi A."/>
            <person name="Getino M."/>
            <person name="Pursley I."/>
            <person name="Horton D.L."/>
            <person name="Alikhan N.F."/>
            <person name="Baker D."/>
            <person name="Gharbi K."/>
            <person name="Hall N."/>
            <person name="Watson M."/>
            <person name="Adriaenssens E.M."/>
            <person name="Foster-Nyarko E."/>
            <person name="Jarju S."/>
            <person name="Secka A."/>
            <person name="Antonio M."/>
            <person name="Oren A."/>
            <person name="Chaudhuri R.R."/>
            <person name="La Ragione R."/>
            <person name="Hildebrand F."/>
            <person name="Pallen M.J."/>
        </authorList>
    </citation>
    <scope>NUCLEOTIDE SEQUENCE</scope>
    <source>
        <strain evidence="6">CHK180-15479</strain>
    </source>
</reference>
<evidence type="ECO:0000256" key="4">
    <source>
        <dbReference type="ARBA" id="ARBA00022679"/>
    </source>
</evidence>
<dbReference type="SUPFAM" id="SSF53448">
    <property type="entry name" value="Nucleotide-diphospho-sugar transferases"/>
    <property type="match status" value="1"/>
</dbReference>
<reference evidence="6" key="2">
    <citation type="submission" date="2021-04" db="EMBL/GenBank/DDBJ databases">
        <authorList>
            <person name="Gilroy R."/>
        </authorList>
    </citation>
    <scope>NUCLEOTIDE SEQUENCE</scope>
    <source>
        <strain evidence="6">CHK180-15479</strain>
    </source>
</reference>
<comment type="pathway">
    <text evidence="1">Cell wall biogenesis; cell wall polysaccharide biosynthesis.</text>
</comment>
<feature type="domain" description="Glycosyltransferase 2-like" evidence="5">
    <location>
        <begin position="9"/>
        <end position="178"/>
    </location>
</feature>
<evidence type="ECO:0000256" key="1">
    <source>
        <dbReference type="ARBA" id="ARBA00004776"/>
    </source>
</evidence>
<organism evidence="6 7">
    <name type="scientific">Candidatus Enterocloster excrementipullorum</name>
    <dbReference type="NCBI Taxonomy" id="2838559"/>
    <lineage>
        <taxon>Bacteria</taxon>
        <taxon>Bacillati</taxon>
        <taxon>Bacillota</taxon>
        <taxon>Clostridia</taxon>
        <taxon>Lachnospirales</taxon>
        <taxon>Lachnospiraceae</taxon>
        <taxon>Enterocloster</taxon>
    </lineage>
</organism>
<sequence length="344" mass="39024">MSGQGKKVTIVIPNYNGLSFMEPCFRALERQSCRDFQVLVVDNGSTDGSVAWLQDKGIPSLFLETNTGFSGAVNRGIRASDTPYVILLNNDTEPHIHYVRELLRAIERSPRIFSVSSKMIQLYNRDKMDDAGDMYSLLGWAYQRGVGQPSSGYTKPCRVFAACAGAAIYRRELFEKIGYFDEMHFAYLEDIDVGYRAKIAGYDNLYCPTAVVYHVGSGTSGSKYNSFKVRLAARNNVYLNYKNMPLFQLVLNALPIGLGMAVKFGFFKKIGFAKDYAEGVKEGFATAGKCRKVPFRWKNFFHYVGIEAELIWGTLLYVWEFGKRRAAAIRPIELFREIKRNFME</sequence>
<evidence type="ECO:0000313" key="6">
    <source>
        <dbReference type="EMBL" id="HJC06839.1"/>
    </source>
</evidence>
<dbReference type="Gene3D" id="3.90.550.10">
    <property type="entry name" value="Spore Coat Polysaccharide Biosynthesis Protein SpsA, Chain A"/>
    <property type="match status" value="1"/>
</dbReference>
<keyword evidence="4" id="KW-0808">Transferase</keyword>
<comment type="caution">
    <text evidence="6">The sequence shown here is derived from an EMBL/GenBank/DDBJ whole genome shotgun (WGS) entry which is preliminary data.</text>
</comment>
<accession>A0A9D2N0M5</accession>
<comment type="similarity">
    <text evidence="2">Belongs to the glycosyltransferase 2 family.</text>
</comment>
<evidence type="ECO:0000256" key="3">
    <source>
        <dbReference type="ARBA" id="ARBA00022676"/>
    </source>
</evidence>
<name>A0A9D2N0M5_9FIRM</name>
<dbReference type="InterPro" id="IPR001173">
    <property type="entry name" value="Glyco_trans_2-like"/>
</dbReference>
<proteinExistence type="inferred from homology"/>
<evidence type="ECO:0000256" key="2">
    <source>
        <dbReference type="ARBA" id="ARBA00006739"/>
    </source>
</evidence>